<comment type="catalytic activity">
    <reaction evidence="6">
        <text>5-carboxymethylaminomethyluridine(34) in tRNA(Leu) + S-adenosyl-L-methionine = 5-carboxymethylaminomethyl-2'-O-methyluridine(34) in tRNA(Leu) + S-adenosyl-L-homocysteine + H(+)</text>
        <dbReference type="Rhea" id="RHEA:43088"/>
        <dbReference type="Rhea" id="RHEA-COMP:10333"/>
        <dbReference type="Rhea" id="RHEA-COMP:10334"/>
        <dbReference type="ChEBI" id="CHEBI:15378"/>
        <dbReference type="ChEBI" id="CHEBI:57856"/>
        <dbReference type="ChEBI" id="CHEBI:59789"/>
        <dbReference type="ChEBI" id="CHEBI:74508"/>
        <dbReference type="ChEBI" id="CHEBI:74511"/>
        <dbReference type="EC" id="2.1.1.207"/>
    </reaction>
</comment>
<dbReference type="GO" id="GO:0005737">
    <property type="term" value="C:cytoplasm"/>
    <property type="evidence" value="ECO:0007669"/>
    <property type="project" value="UniProtKB-SubCell"/>
</dbReference>
<keyword evidence="11" id="KW-1185">Reference proteome</keyword>
<dbReference type="OrthoDB" id="9789043at2"/>
<evidence type="ECO:0000256" key="5">
    <source>
        <dbReference type="ARBA" id="ARBA00022694"/>
    </source>
</evidence>
<feature type="binding site" evidence="6 7">
    <location>
        <position position="130"/>
    </location>
    <ligand>
        <name>S-adenosyl-L-methionine</name>
        <dbReference type="ChEBI" id="CHEBI:59789"/>
    </ligand>
</feature>
<comment type="subunit">
    <text evidence="6">Homodimer.</text>
</comment>
<dbReference type="Pfam" id="PF00588">
    <property type="entry name" value="SpoU_methylase"/>
    <property type="match status" value="1"/>
</dbReference>
<evidence type="ECO:0000256" key="3">
    <source>
        <dbReference type="ARBA" id="ARBA00022679"/>
    </source>
</evidence>
<accession>A0A1H7P2Q6</accession>
<dbReference type="PANTHER" id="PTHR42971">
    <property type="entry name" value="TRNA (CYTIDINE(34)-2'-O)-METHYLTRANSFERASE"/>
    <property type="match status" value="1"/>
</dbReference>
<evidence type="ECO:0000256" key="4">
    <source>
        <dbReference type="ARBA" id="ARBA00022691"/>
    </source>
</evidence>
<feature type="binding site" evidence="6 7">
    <location>
        <position position="78"/>
    </location>
    <ligand>
        <name>S-adenosyl-L-methionine</name>
        <dbReference type="ChEBI" id="CHEBI:59789"/>
    </ligand>
</feature>
<evidence type="ECO:0000313" key="10">
    <source>
        <dbReference type="EMBL" id="SEL29906.1"/>
    </source>
</evidence>
<keyword evidence="4 6" id="KW-0949">S-adenosyl-L-methionine</keyword>
<evidence type="ECO:0000256" key="7">
    <source>
        <dbReference type="PIRSR" id="PIRSR029256-1"/>
    </source>
</evidence>
<keyword evidence="3 6" id="KW-0808">Transferase</keyword>
<sequence length="182" mass="19969">MLDVVLYQPEIPPNTGNLIRLCANTGFRLHLIEPLGFVLDDKRLRRAGLDYHEWSRVSVHADWEAFLEAVVPERVFAVSTRGRTGYEQPAYREGDALVFGPETRGLPQTLLDALPESRCLRIPMLAESRSLNLSNACAVVVYEAWRQLGFVGSGLPGSGLPGSELPGSGKAGDVLPESARNR</sequence>
<dbReference type="Gene3D" id="3.40.1280.10">
    <property type="match status" value="1"/>
</dbReference>
<dbReference type="NCBIfam" id="TIGR00185">
    <property type="entry name" value="tRNA_yibK_trmL"/>
    <property type="match status" value="1"/>
</dbReference>
<feature type="domain" description="tRNA/rRNA methyltransferase SpoU type" evidence="9">
    <location>
        <begin position="2"/>
        <end position="142"/>
    </location>
</feature>
<keyword evidence="2 6" id="KW-0489">Methyltransferase</keyword>
<gene>
    <name evidence="6" type="primary">trmL</name>
    <name evidence="10" type="ORF">SAMN04488129_108165</name>
</gene>
<feature type="region of interest" description="Disordered" evidence="8">
    <location>
        <begin position="159"/>
        <end position="182"/>
    </location>
</feature>
<dbReference type="GO" id="GO:0141102">
    <property type="term" value="F:tRNA (5-carboxymethylaminomethyluridine(34)-2'-O)-methyltransferase activity"/>
    <property type="evidence" value="ECO:0007669"/>
    <property type="project" value="RHEA"/>
</dbReference>
<comment type="catalytic activity">
    <reaction evidence="6">
        <text>cytidine(34) in tRNA + S-adenosyl-L-methionine = 2'-O-methylcytidine(34) in tRNA + S-adenosyl-L-homocysteine + H(+)</text>
        <dbReference type="Rhea" id="RHEA:43084"/>
        <dbReference type="Rhea" id="RHEA-COMP:10331"/>
        <dbReference type="Rhea" id="RHEA-COMP:10332"/>
        <dbReference type="ChEBI" id="CHEBI:15378"/>
        <dbReference type="ChEBI" id="CHEBI:57856"/>
        <dbReference type="ChEBI" id="CHEBI:59789"/>
        <dbReference type="ChEBI" id="CHEBI:74495"/>
        <dbReference type="ChEBI" id="CHEBI:82748"/>
        <dbReference type="EC" id="2.1.1.207"/>
    </reaction>
</comment>
<dbReference type="EC" id="2.1.1.207" evidence="6"/>
<comment type="subcellular location">
    <subcellularLocation>
        <location evidence="6">Cytoplasm</location>
    </subcellularLocation>
</comment>
<feature type="binding site" evidence="6 7">
    <location>
        <position position="100"/>
    </location>
    <ligand>
        <name>S-adenosyl-L-methionine</name>
        <dbReference type="ChEBI" id="CHEBI:59789"/>
    </ligand>
</feature>
<dbReference type="Proteomes" id="UP000198807">
    <property type="component" value="Unassembled WGS sequence"/>
</dbReference>
<dbReference type="GO" id="GO:0141098">
    <property type="term" value="F:tRNA (cytidine(34)-2'-O)-methyltransferase activity"/>
    <property type="evidence" value="ECO:0007669"/>
    <property type="project" value="RHEA"/>
</dbReference>
<dbReference type="GO" id="GO:0003723">
    <property type="term" value="F:RNA binding"/>
    <property type="evidence" value="ECO:0007669"/>
    <property type="project" value="InterPro"/>
</dbReference>
<evidence type="ECO:0000256" key="1">
    <source>
        <dbReference type="ARBA" id="ARBA00022490"/>
    </source>
</evidence>
<reference evidence="11" key="1">
    <citation type="submission" date="2016-10" db="EMBL/GenBank/DDBJ databases">
        <authorList>
            <person name="Varghese N."/>
            <person name="Submissions S."/>
        </authorList>
    </citation>
    <scope>NUCLEOTIDE SEQUENCE [LARGE SCALE GENOMIC DNA]</scope>
    <source>
        <strain evidence="11">CGMCC 1.9150</strain>
    </source>
</reference>
<dbReference type="InterPro" id="IPR016914">
    <property type="entry name" value="TrmL"/>
</dbReference>
<dbReference type="PANTHER" id="PTHR42971:SF1">
    <property type="entry name" value="TRNA (CYTIDINE(34)-2'-O)-METHYLTRANSFERASE"/>
    <property type="match status" value="1"/>
</dbReference>
<keyword evidence="5 6" id="KW-0819">tRNA processing</keyword>
<dbReference type="CDD" id="cd18094">
    <property type="entry name" value="SpoU-like_TrmL"/>
    <property type="match status" value="1"/>
</dbReference>
<name>A0A1H7P2Q6_9GAMM</name>
<feature type="binding site" evidence="6 7">
    <location>
        <position position="122"/>
    </location>
    <ligand>
        <name>S-adenosyl-L-methionine</name>
        <dbReference type="ChEBI" id="CHEBI:59789"/>
    </ligand>
</feature>
<dbReference type="HAMAP" id="MF_01885">
    <property type="entry name" value="tRNA_methyltr_TrmL"/>
    <property type="match status" value="1"/>
</dbReference>
<proteinExistence type="inferred from homology"/>
<dbReference type="FunFam" id="3.40.1280.10:FF:000002">
    <property type="entry name" value="Peptidylprolyl isomerase"/>
    <property type="match status" value="1"/>
</dbReference>
<evidence type="ECO:0000256" key="8">
    <source>
        <dbReference type="SAM" id="MobiDB-lite"/>
    </source>
</evidence>
<keyword evidence="1 6" id="KW-0963">Cytoplasm</keyword>
<dbReference type="SUPFAM" id="SSF75217">
    <property type="entry name" value="alpha/beta knot"/>
    <property type="match status" value="1"/>
</dbReference>
<dbReference type="GO" id="GO:0002131">
    <property type="term" value="P:wobble position cytosine ribose methylation"/>
    <property type="evidence" value="ECO:0007669"/>
    <property type="project" value="TreeGrafter"/>
</dbReference>
<dbReference type="STRING" id="650850.SAMN04488129_108165"/>
<dbReference type="PIRSF" id="PIRSF029256">
    <property type="entry name" value="SpoU_TrmH_prd"/>
    <property type="match status" value="1"/>
</dbReference>
<dbReference type="RefSeq" id="WP_089712624.1">
    <property type="nucleotide sequence ID" value="NZ_FOBC01000008.1"/>
</dbReference>
<dbReference type="InterPro" id="IPR001537">
    <property type="entry name" value="SpoU_MeTrfase"/>
</dbReference>
<comment type="similarity">
    <text evidence="6">Belongs to the class IV-like SAM-binding methyltransferase superfamily. RNA methyltransferase TrmH family. TrmL subfamily.</text>
</comment>
<evidence type="ECO:0000259" key="9">
    <source>
        <dbReference type="Pfam" id="PF00588"/>
    </source>
</evidence>
<dbReference type="EMBL" id="FOBC01000008">
    <property type="protein sequence ID" value="SEL29906.1"/>
    <property type="molecule type" value="Genomic_DNA"/>
</dbReference>
<dbReference type="GO" id="GO:0002132">
    <property type="term" value="P:wobble position uridine ribose methylation"/>
    <property type="evidence" value="ECO:0007669"/>
    <property type="project" value="TreeGrafter"/>
</dbReference>
<dbReference type="InterPro" id="IPR029028">
    <property type="entry name" value="Alpha/beta_knot_MTases"/>
</dbReference>
<protein>
    <recommendedName>
        <fullName evidence="6">tRNA (cytidine(34)-2'-O)-methyltransferase</fullName>
        <ecNumber evidence="6">2.1.1.207</ecNumber>
    </recommendedName>
    <alternativeName>
        <fullName evidence="6">tRNA (cytidine/uridine-2'-O-)-methyltransferase TrmL</fullName>
    </alternativeName>
</protein>
<dbReference type="GO" id="GO:0042802">
    <property type="term" value="F:identical protein binding"/>
    <property type="evidence" value="ECO:0007669"/>
    <property type="project" value="UniProtKB-ARBA"/>
</dbReference>
<comment type="function">
    <text evidence="6">Methylates the ribose at the nucleotide 34 wobble position in the two leucyl isoacceptors tRNA(Leu)(CmAA) and tRNA(Leu)(cmnm5UmAA). Catalyzes the methyl transfer from S-adenosyl-L-methionine to the 2'-OH of the wobble nucleotide.</text>
</comment>
<organism evidence="10 11">
    <name type="scientific">Halomonas daqiaonensis</name>
    <dbReference type="NCBI Taxonomy" id="650850"/>
    <lineage>
        <taxon>Bacteria</taxon>
        <taxon>Pseudomonadati</taxon>
        <taxon>Pseudomonadota</taxon>
        <taxon>Gammaproteobacteria</taxon>
        <taxon>Oceanospirillales</taxon>
        <taxon>Halomonadaceae</taxon>
        <taxon>Halomonas</taxon>
    </lineage>
</organism>
<evidence type="ECO:0000256" key="6">
    <source>
        <dbReference type="HAMAP-Rule" id="MF_01885"/>
    </source>
</evidence>
<dbReference type="AlphaFoldDB" id="A0A1H7P2Q6"/>
<dbReference type="InterPro" id="IPR029026">
    <property type="entry name" value="tRNA_m1G_MTases_N"/>
</dbReference>
<evidence type="ECO:0000313" key="11">
    <source>
        <dbReference type="Proteomes" id="UP000198807"/>
    </source>
</evidence>
<evidence type="ECO:0000256" key="2">
    <source>
        <dbReference type="ARBA" id="ARBA00022603"/>
    </source>
</evidence>